<proteinExistence type="inferred from homology"/>
<dbReference type="GO" id="GO:0006270">
    <property type="term" value="P:DNA replication initiation"/>
    <property type="evidence" value="ECO:0007669"/>
    <property type="project" value="InterPro"/>
</dbReference>
<dbReference type="AlphaFoldDB" id="A0A7D9JSE7"/>
<accession>A0A7D9JSE7</accession>
<dbReference type="GO" id="GO:0043596">
    <property type="term" value="C:nuclear replication fork"/>
    <property type="evidence" value="ECO:0007669"/>
    <property type="project" value="TreeGrafter"/>
</dbReference>
<evidence type="ECO:0000313" key="11">
    <source>
        <dbReference type="EMBL" id="CAB4034734.1"/>
    </source>
</evidence>
<feature type="region of interest" description="Disordered" evidence="8">
    <location>
        <begin position="198"/>
        <end position="241"/>
    </location>
</feature>
<dbReference type="Proteomes" id="UP001152795">
    <property type="component" value="Unassembled WGS sequence"/>
</dbReference>
<dbReference type="OrthoDB" id="273123at2759"/>
<evidence type="ECO:0000256" key="5">
    <source>
        <dbReference type="ARBA" id="ARBA00022771"/>
    </source>
</evidence>
<evidence type="ECO:0000256" key="1">
    <source>
        <dbReference type="ARBA" id="ARBA00004123"/>
    </source>
</evidence>
<feature type="compositionally biased region" description="Basic and acidic residues" evidence="8">
    <location>
        <begin position="231"/>
        <end position="241"/>
    </location>
</feature>
<evidence type="ECO:0000259" key="9">
    <source>
        <dbReference type="Pfam" id="PF09329"/>
    </source>
</evidence>
<keyword evidence="3" id="KW-0235">DNA replication</keyword>
<name>A0A7D9JSE7_PARCT</name>
<protein>
    <submittedName>
        <fullName evidence="11">MCM10 homolog</fullName>
    </submittedName>
</protein>
<dbReference type="GO" id="GO:0003697">
    <property type="term" value="F:single-stranded DNA binding"/>
    <property type="evidence" value="ECO:0007669"/>
    <property type="project" value="InterPro"/>
</dbReference>
<dbReference type="GO" id="GO:0008270">
    <property type="term" value="F:zinc ion binding"/>
    <property type="evidence" value="ECO:0007669"/>
    <property type="project" value="UniProtKB-KW"/>
</dbReference>
<dbReference type="Gene3D" id="2.40.50.140">
    <property type="entry name" value="Nucleic acid-binding proteins"/>
    <property type="match status" value="1"/>
</dbReference>
<keyword evidence="7" id="KW-0539">Nucleus</keyword>
<feature type="domain" description="MCM10 OB-fold" evidence="10">
    <location>
        <begin position="1"/>
        <end position="116"/>
    </location>
</feature>
<sequence>MERRMEGRKLIKVSSIQSKIRNNDIEGDWVTIGVLIQKLPKTTAKGEAYSIWKLSDLAFHLQNSTISVFLFGENHKEHWKTVEGSVVALLNPAVLPPRERQSSVVAFSLDNPKKLMMIGMSQDFGICHSGRKSDGKRCSNFINKAEGNFCQYHVQREYSKKRSKRMECQQGYGAPSKLPGSNLKQKVAGESFFYGGKIVSSSPAAPPRKEKVTLKSLDAPSSGGKDYLNAWKEKQSEKNTS</sequence>
<evidence type="ECO:0000256" key="2">
    <source>
        <dbReference type="ARBA" id="ARBA00009679"/>
    </source>
</evidence>
<dbReference type="EMBL" id="CACRXK020020372">
    <property type="protein sequence ID" value="CAB4034734.1"/>
    <property type="molecule type" value="Genomic_DNA"/>
</dbReference>
<dbReference type="PANTHER" id="PTHR13454">
    <property type="entry name" value="PROTEIN MCM10 HOMOLOG"/>
    <property type="match status" value="1"/>
</dbReference>
<dbReference type="PANTHER" id="PTHR13454:SF11">
    <property type="entry name" value="PROTEIN MCM10 HOMOLOG"/>
    <property type="match status" value="1"/>
</dbReference>
<dbReference type="Pfam" id="PF09329">
    <property type="entry name" value="zf-primase"/>
    <property type="match status" value="1"/>
</dbReference>
<keyword evidence="5" id="KW-0863">Zinc-finger</keyword>
<dbReference type="InterPro" id="IPR015408">
    <property type="entry name" value="Znf_Mcm10/DnaG"/>
</dbReference>
<dbReference type="InterPro" id="IPR055065">
    <property type="entry name" value="OB_MCM10"/>
</dbReference>
<dbReference type="GO" id="GO:0003688">
    <property type="term" value="F:DNA replication origin binding"/>
    <property type="evidence" value="ECO:0007669"/>
    <property type="project" value="TreeGrafter"/>
</dbReference>
<comment type="subcellular location">
    <subcellularLocation>
        <location evidence="1">Nucleus</location>
    </subcellularLocation>
</comment>
<evidence type="ECO:0000256" key="4">
    <source>
        <dbReference type="ARBA" id="ARBA00022723"/>
    </source>
</evidence>
<evidence type="ECO:0000256" key="7">
    <source>
        <dbReference type="ARBA" id="ARBA00023242"/>
    </source>
</evidence>
<evidence type="ECO:0000259" key="10">
    <source>
        <dbReference type="Pfam" id="PF22379"/>
    </source>
</evidence>
<comment type="similarity">
    <text evidence="2">Belongs to the MCM10 family.</text>
</comment>
<dbReference type="InterPro" id="IPR040184">
    <property type="entry name" value="Mcm10"/>
</dbReference>
<evidence type="ECO:0000313" key="12">
    <source>
        <dbReference type="Proteomes" id="UP001152795"/>
    </source>
</evidence>
<evidence type="ECO:0000256" key="6">
    <source>
        <dbReference type="ARBA" id="ARBA00022833"/>
    </source>
</evidence>
<dbReference type="InterPro" id="IPR012340">
    <property type="entry name" value="NA-bd_OB-fold"/>
</dbReference>
<keyword evidence="6" id="KW-0862">Zinc</keyword>
<reference evidence="11" key="1">
    <citation type="submission" date="2020-04" db="EMBL/GenBank/DDBJ databases">
        <authorList>
            <person name="Alioto T."/>
            <person name="Alioto T."/>
            <person name="Gomez Garrido J."/>
        </authorList>
    </citation>
    <scope>NUCLEOTIDE SEQUENCE</scope>
    <source>
        <strain evidence="11">A484AB</strain>
    </source>
</reference>
<gene>
    <name evidence="11" type="ORF">PACLA_8A053636</name>
</gene>
<comment type="caution">
    <text evidence="11">The sequence shown here is derived from an EMBL/GenBank/DDBJ whole genome shotgun (WGS) entry which is preliminary data.</text>
</comment>
<dbReference type="Pfam" id="PF22379">
    <property type="entry name" value="OB_MCM10"/>
    <property type="match status" value="1"/>
</dbReference>
<feature type="non-terminal residue" evidence="11">
    <location>
        <position position="1"/>
    </location>
</feature>
<evidence type="ECO:0000256" key="8">
    <source>
        <dbReference type="SAM" id="MobiDB-lite"/>
    </source>
</evidence>
<keyword evidence="4" id="KW-0479">Metal-binding</keyword>
<organism evidence="11 12">
    <name type="scientific">Paramuricea clavata</name>
    <name type="common">Red gorgonian</name>
    <name type="synonym">Violescent sea-whip</name>
    <dbReference type="NCBI Taxonomy" id="317549"/>
    <lineage>
        <taxon>Eukaryota</taxon>
        <taxon>Metazoa</taxon>
        <taxon>Cnidaria</taxon>
        <taxon>Anthozoa</taxon>
        <taxon>Octocorallia</taxon>
        <taxon>Malacalcyonacea</taxon>
        <taxon>Plexauridae</taxon>
        <taxon>Paramuricea</taxon>
    </lineage>
</organism>
<feature type="domain" description="Zinc finger Mcm10/DnaG-type" evidence="9">
    <location>
        <begin position="119"/>
        <end position="165"/>
    </location>
</feature>
<keyword evidence="12" id="KW-1185">Reference proteome</keyword>
<evidence type="ECO:0000256" key="3">
    <source>
        <dbReference type="ARBA" id="ARBA00022705"/>
    </source>
</evidence>